<dbReference type="EMBL" id="CAXITT010000069">
    <property type="protein sequence ID" value="CAL1530426.1"/>
    <property type="molecule type" value="Genomic_DNA"/>
</dbReference>
<evidence type="ECO:0000259" key="5">
    <source>
        <dbReference type="PROSITE" id="PS51296"/>
    </source>
</evidence>
<feature type="domain" description="Rieske" evidence="5">
    <location>
        <begin position="54"/>
        <end position="156"/>
    </location>
</feature>
<dbReference type="Proteomes" id="UP001497497">
    <property type="component" value="Unassembled WGS sequence"/>
</dbReference>
<evidence type="ECO:0000313" key="7">
    <source>
        <dbReference type="Proteomes" id="UP001497497"/>
    </source>
</evidence>
<dbReference type="PANTHER" id="PTHR21496:SF25">
    <property type="entry name" value="RIESKE DOMAIN-CONTAINING PROTEIN"/>
    <property type="match status" value="1"/>
</dbReference>
<dbReference type="Pfam" id="PF22543">
    <property type="entry name" value="Rieske_4"/>
    <property type="match status" value="1"/>
</dbReference>
<dbReference type="InterPro" id="IPR017941">
    <property type="entry name" value="Rieske_2Fe-2S"/>
</dbReference>
<name>A0AAV2H9J9_LYMST</name>
<keyword evidence="2" id="KW-0479">Metal-binding</keyword>
<keyword evidence="7" id="KW-1185">Reference proteome</keyword>
<gene>
    <name evidence="6" type="ORF">GSLYS_00004559001</name>
</gene>
<keyword evidence="3" id="KW-0408">Iron</keyword>
<dbReference type="GO" id="GO:0046872">
    <property type="term" value="F:metal ion binding"/>
    <property type="evidence" value="ECO:0007669"/>
    <property type="project" value="UniProtKB-KW"/>
</dbReference>
<keyword evidence="4" id="KW-0411">Iron-sulfur</keyword>
<comment type="caution">
    <text evidence="6">The sequence shown here is derived from an EMBL/GenBank/DDBJ whole genome shotgun (WGS) entry which is preliminary data.</text>
</comment>
<accession>A0AAV2H9J9</accession>
<dbReference type="PROSITE" id="PS51296">
    <property type="entry name" value="RIESKE"/>
    <property type="match status" value="1"/>
</dbReference>
<dbReference type="InterPro" id="IPR054716">
    <property type="entry name" value="Sol_Rieske_ferrdox_dom"/>
</dbReference>
<organism evidence="6 7">
    <name type="scientific">Lymnaea stagnalis</name>
    <name type="common">Great pond snail</name>
    <name type="synonym">Helix stagnalis</name>
    <dbReference type="NCBI Taxonomy" id="6523"/>
    <lineage>
        <taxon>Eukaryota</taxon>
        <taxon>Metazoa</taxon>
        <taxon>Spiralia</taxon>
        <taxon>Lophotrochozoa</taxon>
        <taxon>Mollusca</taxon>
        <taxon>Gastropoda</taxon>
        <taxon>Heterobranchia</taxon>
        <taxon>Euthyneura</taxon>
        <taxon>Panpulmonata</taxon>
        <taxon>Hygrophila</taxon>
        <taxon>Lymnaeoidea</taxon>
        <taxon>Lymnaeidae</taxon>
        <taxon>Lymnaea</taxon>
    </lineage>
</organism>
<dbReference type="Gene3D" id="2.102.10.10">
    <property type="entry name" value="Rieske [2Fe-2S] iron-sulphur domain"/>
    <property type="match status" value="1"/>
</dbReference>
<evidence type="ECO:0000256" key="1">
    <source>
        <dbReference type="ARBA" id="ARBA00022714"/>
    </source>
</evidence>
<evidence type="ECO:0000256" key="2">
    <source>
        <dbReference type="ARBA" id="ARBA00022723"/>
    </source>
</evidence>
<evidence type="ECO:0000256" key="3">
    <source>
        <dbReference type="ARBA" id="ARBA00023004"/>
    </source>
</evidence>
<evidence type="ECO:0000313" key="6">
    <source>
        <dbReference type="EMBL" id="CAL1530426.1"/>
    </source>
</evidence>
<reference evidence="6 7" key="1">
    <citation type="submission" date="2024-04" db="EMBL/GenBank/DDBJ databases">
        <authorList>
            <consortium name="Genoscope - CEA"/>
            <person name="William W."/>
        </authorList>
    </citation>
    <scope>NUCLEOTIDE SEQUENCE [LARGE SCALE GENOMIC DNA]</scope>
</reference>
<sequence>MGDTTDVDDNKRLFLPVNDLKFKDLLDWENKEERNHRLQIQKHLKAQGKAQQDSVFLNSADLHKKCFGNAITLNDESIALFRLGNKVYAIQALCPHAGGPLHMGDIEDFSPGEVCLKCPWHKWKFKVDTGAILSPTGQNITAKTFPVRVDNIGNIFIGFDSLGPSYFEMDS</sequence>
<dbReference type="SUPFAM" id="SSF50022">
    <property type="entry name" value="ISP domain"/>
    <property type="match status" value="1"/>
</dbReference>
<dbReference type="InterPro" id="IPR036922">
    <property type="entry name" value="Rieske_2Fe-2S_sf"/>
</dbReference>
<proteinExistence type="predicted"/>
<dbReference type="GO" id="GO:0051537">
    <property type="term" value="F:2 iron, 2 sulfur cluster binding"/>
    <property type="evidence" value="ECO:0007669"/>
    <property type="project" value="UniProtKB-KW"/>
</dbReference>
<evidence type="ECO:0000256" key="4">
    <source>
        <dbReference type="ARBA" id="ARBA00023014"/>
    </source>
</evidence>
<dbReference type="PANTHER" id="PTHR21496">
    <property type="entry name" value="FERREDOXIN-RELATED"/>
    <property type="match status" value="1"/>
</dbReference>
<protein>
    <recommendedName>
        <fullName evidence="5">Rieske domain-containing protein</fullName>
    </recommendedName>
</protein>
<dbReference type="AlphaFoldDB" id="A0AAV2H9J9"/>
<keyword evidence="1" id="KW-0001">2Fe-2S</keyword>